<dbReference type="SUPFAM" id="SSF47823">
    <property type="entry name" value="lambda integrase-like, N-terminal domain"/>
    <property type="match status" value="1"/>
</dbReference>
<protein>
    <recommendedName>
        <fullName evidence="2">Core-binding (CB) domain-containing protein</fullName>
    </recommendedName>
</protein>
<organism evidence="3">
    <name type="scientific">marine metagenome</name>
    <dbReference type="NCBI Taxonomy" id="408172"/>
    <lineage>
        <taxon>unclassified sequences</taxon>
        <taxon>metagenomes</taxon>
        <taxon>ecological metagenomes</taxon>
    </lineage>
</organism>
<dbReference type="InterPro" id="IPR044068">
    <property type="entry name" value="CB"/>
</dbReference>
<dbReference type="Pfam" id="PF02899">
    <property type="entry name" value="Phage_int_SAM_1"/>
    <property type="match status" value="1"/>
</dbReference>
<dbReference type="InterPro" id="IPR004107">
    <property type="entry name" value="Integrase_SAM-like_N"/>
</dbReference>
<dbReference type="Gene3D" id="1.10.150.130">
    <property type="match status" value="1"/>
</dbReference>
<evidence type="ECO:0000259" key="2">
    <source>
        <dbReference type="PROSITE" id="PS51900"/>
    </source>
</evidence>
<name>A0A382IU69_9ZZZZ</name>
<dbReference type="EMBL" id="UINC01069453">
    <property type="protein sequence ID" value="SVC02839.1"/>
    <property type="molecule type" value="Genomic_DNA"/>
</dbReference>
<reference evidence="3" key="1">
    <citation type="submission" date="2018-05" db="EMBL/GenBank/DDBJ databases">
        <authorList>
            <person name="Lanie J.A."/>
            <person name="Ng W.-L."/>
            <person name="Kazmierczak K.M."/>
            <person name="Andrzejewski T.M."/>
            <person name="Davidsen T.M."/>
            <person name="Wayne K.J."/>
            <person name="Tettelin H."/>
            <person name="Glass J.I."/>
            <person name="Rusch D."/>
            <person name="Podicherti R."/>
            <person name="Tsui H.-C.T."/>
            <person name="Winkler M.E."/>
        </authorList>
    </citation>
    <scope>NUCLEOTIDE SEQUENCE</scope>
</reference>
<proteinExistence type="predicted"/>
<keyword evidence="1" id="KW-0238">DNA-binding</keyword>
<accession>A0A382IU69</accession>
<feature type="non-terminal residue" evidence="3">
    <location>
        <position position="82"/>
    </location>
</feature>
<dbReference type="GO" id="GO:0003677">
    <property type="term" value="F:DNA binding"/>
    <property type="evidence" value="ECO:0007669"/>
    <property type="project" value="UniProtKB-KW"/>
</dbReference>
<gene>
    <name evidence="3" type="ORF">METZ01_LOCUS255693</name>
</gene>
<feature type="non-terminal residue" evidence="3">
    <location>
        <position position="1"/>
    </location>
</feature>
<dbReference type="InterPro" id="IPR010998">
    <property type="entry name" value="Integrase_recombinase_N"/>
</dbReference>
<dbReference type="AlphaFoldDB" id="A0A382IU69"/>
<dbReference type="GO" id="GO:0015074">
    <property type="term" value="P:DNA integration"/>
    <property type="evidence" value="ECO:0007669"/>
    <property type="project" value="InterPro"/>
</dbReference>
<dbReference type="PROSITE" id="PS51900">
    <property type="entry name" value="CB"/>
    <property type="match status" value="1"/>
</dbReference>
<evidence type="ECO:0000313" key="3">
    <source>
        <dbReference type="EMBL" id="SVC02839.1"/>
    </source>
</evidence>
<sequence length="82" mass="9726">VQHERTSDHGELFATNQVSPDTERCYRYQLRSFARWMEAERDVTELESVTTVDLLAYKQSLAHLSPTTQKRFIATIRSFFKW</sequence>
<evidence type="ECO:0000256" key="1">
    <source>
        <dbReference type="ARBA" id="ARBA00023125"/>
    </source>
</evidence>
<feature type="domain" description="Core-binding (CB)" evidence="2">
    <location>
        <begin position="1"/>
        <end position="82"/>
    </location>
</feature>